<reference evidence="3 4" key="1">
    <citation type="submission" date="2017-11" db="EMBL/GenBank/DDBJ databases">
        <title>De novo assembly and phasing of dikaryotic genomes from two isolates of Puccinia coronata f. sp. avenae, the causal agent of oat crown rust.</title>
        <authorList>
            <person name="Miller M.E."/>
            <person name="Zhang Y."/>
            <person name="Omidvar V."/>
            <person name="Sperschneider J."/>
            <person name="Schwessinger B."/>
            <person name="Raley C."/>
            <person name="Palmer J.M."/>
            <person name="Garnica D."/>
            <person name="Upadhyaya N."/>
            <person name="Rathjen J."/>
            <person name="Taylor J.M."/>
            <person name="Park R.F."/>
            <person name="Dodds P.N."/>
            <person name="Hirsch C.D."/>
            <person name="Kianian S.F."/>
            <person name="Figueroa M."/>
        </authorList>
    </citation>
    <scope>NUCLEOTIDE SEQUENCE [LARGE SCALE GENOMIC DNA]</scope>
    <source>
        <strain evidence="3">12NC29</strain>
    </source>
</reference>
<dbReference type="GO" id="GO:0031380">
    <property type="term" value="C:nuclear RNA-directed RNA polymerase complex"/>
    <property type="evidence" value="ECO:0007669"/>
    <property type="project" value="TreeGrafter"/>
</dbReference>
<comment type="caution">
    <text evidence="3">The sequence shown here is derived from an EMBL/GenBank/DDBJ whole genome shotgun (WGS) entry which is preliminary data.</text>
</comment>
<evidence type="ECO:0000313" key="3">
    <source>
        <dbReference type="EMBL" id="PLW27691.1"/>
    </source>
</evidence>
<protein>
    <recommendedName>
        <fullName evidence="1">RNA-dependent RNA polymerase</fullName>
        <ecNumber evidence="1">2.7.7.48</ecNumber>
    </recommendedName>
</protein>
<dbReference type="PANTHER" id="PTHR23079">
    <property type="entry name" value="RNA-DEPENDENT RNA POLYMERASE"/>
    <property type="match status" value="1"/>
</dbReference>
<dbReference type="EC" id="2.7.7.48" evidence="1"/>
<gene>
    <name evidence="3" type="ORF">PCANC_24802</name>
</gene>
<keyword evidence="1" id="KW-0808">Transferase</keyword>
<keyword evidence="1" id="KW-0694">RNA-binding</keyword>
<dbReference type="EMBL" id="PGCJ01000475">
    <property type="protein sequence ID" value="PLW27691.1"/>
    <property type="molecule type" value="Genomic_DNA"/>
</dbReference>
<evidence type="ECO:0000259" key="2">
    <source>
        <dbReference type="Pfam" id="PF05183"/>
    </source>
</evidence>
<evidence type="ECO:0000313" key="4">
    <source>
        <dbReference type="Proteomes" id="UP000235388"/>
    </source>
</evidence>
<keyword evidence="4" id="KW-1185">Reference proteome</keyword>
<dbReference type="PANTHER" id="PTHR23079:SF55">
    <property type="entry name" value="RNA-DIRECTED RNA POLYMERASE"/>
    <property type="match status" value="1"/>
</dbReference>
<dbReference type="GO" id="GO:0030422">
    <property type="term" value="P:siRNA processing"/>
    <property type="evidence" value="ECO:0007669"/>
    <property type="project" value="TreeGrafter"/>
</dbReference>
<dbReference type="InterPro" id="IPR007855">
    <property type="entry name" value="RDRP"/>
</dbReference>
<comment type="similarity">
    <text evidence="1">Belongs to the RdRP family.</text>
</comment>
<dbReference type="Pfam" id="PF05183">
    <property type="entry name" value="RdRP"/>
    <property type="match status" value="1"/>
</dbReference>
<organism evidence="3 4">
    <name type="scientific">Puccinia coronata f. sp. avenae</name>
    <dbReference type="NCBI Taxonomy" id="200324"/>
    <lineage>
        <taxon>Eukaryota</taxon>
        <taxon>Fungi</taxon>
        <taxon>Dikarya</taxon>
        <taxon>Basidiomycota</taxon>
        <taxon>Pucciniomycotina</taxon>
        <taxon>Pucciniomycetes</taxon>
        <taxon>Pucciniales</taxon>
        <taxon>Pucciniaceae</taxon>
        <taxon>Puccinia</taxon>
    </lineage>
</organism>
<proteinExistence type="inferred from homology"/>
<dbReference type="Proteomes" id="UP000235388">
    <property type="component" value="Unassembled WGS sequence"/>
</dbReference>
<dbReference type="STRING" id="200324.A0A2N5TQE1"/>
<dbReference type="OrthoDB" id="10055769at2759"/>
<keyword evidence="1" id="KW-0548">Nucleotidyltransferase</keyword>
<name>A0A2N5TQE1_9BASI</name>
<comment type="catalytic activity">
    <reaction evidence="1">
        <text>RNA(n) + a ribonucleoside 5'-triphosphate = RNA(n+1) + diphosphate</text>
        <dbReference type="Rhea" id="RHEA:21248"/>
        <dbReference type="Rhea" id="RHEA-COMP:14527"/>
        <dbReference type="Rhea" id="RHEA-COMP:17342"/>
        <dbReference type="ChEBI" id="CHEBI:33019"/>
        <dbReference type="ChEBI" id="CHEBI:61557"/>
        <dbReference type="ChEBI" id="CHEBI:140395"/>
        <dbReference type="EC" id="2.7.7.48"/>
    </reaction>
</comment>
<feature type="domain" description="RDRP core" evidence="2">
    <location>
        <begin position="1"/>
        <end position="238"/>
    </location>
</feature>
<dbReference type="GO" id="GO:0003968">
    <property type="term" value="F:RNA-directed RNA polymerase activity"/>
    <property type="evidence" value="ECO:0007669"/>
    <property type="project" value="UniProtKB-KW"/>
</dbReference>
<accession>A0A2N5TQE1</accession>
<dbReference type="AlphaFoldDB" id="A0A2N5TQE1"/>
<sequence>MTDGAGIISRAAANRVCESLGRKYDTLPSAYQARTGFAKGLWILPPELNTSDAHPWIEIRDSQWKADTVKGHHFHFNVNRISRSVASGTLGKQLLPILAARGVRAETVCTALKDYINATISDLNSNDPLKLTECLTRSGALRQARCGILNRTAGIQHDPTAYRSFNDNTSDPYFNSEYSASWQMTRDNLSYMSLTPNQCEEQIIKFKVPIAQSTYVYVIPDPTGILKEDEAFLQFSNFR</sequence>
<evidence type="ECO:0000256" key="1">
    <source>
        <dbReference type="RuleBase" id="RU363098"/>
    </source>
</evidence>
<dbReference type="GO" id="GO:0003723">
    <property type="term" value="F:RNA binding"/>
    <property type="evidence" value="ECO:0007669"/>
    <property type="project" value="UniProtKB-KW"/>
</dbReference>
<dbReference type="InterPro" id="IPR057596">
    <property type="entry name" value="RDRP_core"/>
</dbReference>
<keyword evidence="1" id="KW-0696">RNA-directed RNA polymerase</keyword>